<feature type="domain" description="IPT/TIG" evidence="3">
    <location>
        <begin position="195"/>
        <end position="276"/>
    </location>
</feature>
<protein>
    <recommendedName>
        <fullName evidence="3">IPT/TIG domain-containing protein</fullName>
    </recommendedName>
</protein>
<evidence type="ECO:0000256" key="2">
    <source>
        <dbReference type="SAM" id="MobiDB-lite"/>
    </source>
</evidence>
<dbReference type="InterPro" id="IPR014756">
    <property type="entry name" value="Ig_E-set"/>
</dbReference>
<dbReference type="PANTHER" id="PTHR46769:SF2">
    <property type="entry name" value="FIBROCYSTIN-L ISOFORM 2 PRECURSOR-RELATED"/>
    <property type="match status" value="1"/>
</dbReference>
<evidence type="ECO:0000256" key="1">
    <source>
        <dbReference type="ARBA" id="ARBA00022729"/>
    </source>
</evidence>
<dbReference type="InterPro" id="IPR013783">
    <property type="entry name" value="Ig-like_fold"/>
</dbReference>
<accession>A0A7M5UF64</accession>
<evidence type="ECO:0000313" key="4">
    <source>
        <dbReference type="EnsemblMetazoa" id="CLYHEMP009641.1"/>
    </source>
</evidence>
<keyword evidence="1" id="KW-0732">Signal</keyword>
<feature type="region of interest" description="Disordered" evidence="2">
    <location>
        <begin position="188"/>
        <end position="210"/>
    </location>
</feature>
<evidence type="ECO:0000313" key="5">
    <source>
        <dbReference type="Proteomes" id="UP000594262"/>
    </source>
</evidence>
<feature type="domain" description="IPT/TIG" evidence="3">
    <location>
        <begin position="87"/>
        <end position="191"/>
    </location>
</feature>
<dbReference type="InterPro" id="IPR002909">
    <property type="entry name" value="IPT_dom"/>
</dbReference>
<sequence>NVMQDAGNTLRIGVEGGSTTQSYQFHFNDIVIQGTEVVTKEGDVFTYSDAFLLPHGGYSIRLYIEGKGYTQFTHNGKTQDFYPGAITGKISSVTPPLGSKYGGTEITINGYGFRGEGGSYPNRQPGTSDIVIAQSTVTIGGKPCRITSKTMTQIKCITPPSVDEVCPNCMTGPIEVSVDDQIKSTTHFEYSDDESPEISSVSPTTGKSGDTITLTGNFPHSTGVSVKVGVSECQSVIVESSTKITCTLQHHTAGNTTLKVHIDSSGDSNSVPFVYGLSGSVSGSPLSGFGGGIEVVISGTGYGEDTMVTICDVDCPVKKDEVTVTNIKCLSPAQEGPIDVAITCAIKISSGEQEQILSAQYLYDPSKTSVVTDVSPSRVGTGGGVDVTFTGTDLIADWL</sequence>
<name>A0A7M5UF64_9CNID</name>
<keyword evidence="5" id="KW-1185">Reference proteome</keyword>
<dbReference type="EnsemblMetazoa" id="CLYHEMT009641.1">
    <property type="protein sequence ID" value="CLYHEMP009641.1"/>
    <property type="gene ID" value="CLYHEMG009641"/>
</dbReference>
<evidence type="ECO:0000259" key="3">
    <source>
        <dbReference type="SMART" id="SM00429"/>
    </source>
</evidence>
<dbReference type="PANTHER" id="PTHR46769">
    <property type="entry name" value="POLYCYSTIC KIDNEY AND HEPATIC DISEASE 1 (AUTOSOMAL RECESSIVE)-LIKE 1"/>
    <property type="match status" value="1"/>
</dbReference>
<dbReference type="CDD" id="cd00603">
    <property type="entry name" value="IPT_PCSR"/>
    <property type="match status" value="2"/>
</dbReference>
<dbReference type="Pfam" id="PF01833">
    <property type="entry name" value="TIG"/>
    <property type="match status" value="3"/>
</dbReference>
<dbReference type="SMART" id="SM00429">
    <property type="entry name" value="IPT"/>
    <property type="match status" value="2"/>
</dbReference>
<dbReference type="InterPro" id="IPR052387">
    <property type="entry name" value="Fibrocystin"/>
</dbReference>
<dbReference type="AlphaFoldDB" id="A0A7M5UF64"/>
<reference evidence="4" key="1">
    <citation type="submission" date="2021-01" db="UniProtKB">
        <authorList>
            <consortium name="EnsemblMetazoa"/>
        </authorList>
    </citation>
    <scope>IDENTIFICATION</scope>
</reference>
<feature type="compositionally biased region" description="Polar residues" evidence="2">
    <location>
        <begin position="197"/>
        <end position="210"/>
    </location>
</feature>
<dbReference type="Proteomes" id="UP000594262">
    <property type="component" value="Unplaced"/>
</dbReference>
<dbReference type="OrthoDB" id="6161430at2759"/>
<proteinExistence type="predicted"/>
<organism evidence="4 5">
    <name type="scientific">Clytia hemisphaerica</name>
    <dbReference type="NCBI Taxonomy" id="252671"/>
    <lineage>
        <taxon>Eukaryota</taxon>
        <taxon>Metazoa</taxon>
        <taxon>Cnidaria</taxon>
        <taxon>Hydrozoa</taxon>
        <taxon>Hydroidolina</taxon>
        <taxon>Leptothecata</taxon>
        <taxon>Obeliida</taxon>
        <taxon>Clytiidae</taxon>
        <taxon>Clytia</taxon>
    </lineage>
</organism>
<dbReference type="SUPFAM" id="SSF81296">
    <property type="entry name" value="E set domains"/>
    <property type="match status" value="3"/>
</dbReference>
<dbReference type="Gene3D" id="2.60.40.10">
    <property type="entry name" value="Immunoglobulins"/>
    <property type="match status" value="3"/>
</dbReference>